<evidence type="ECO:0008006" key="4">
    <source>
        <dbReference type="Google" id="ProtNLM"/>
    </source>
</evidence>
<feature type="chain" id="PRO_5046107132" description="DUF5020 domain-containing protein" evidence="1">
    <location>
        <begin position="20"/>
        <end position="236"/>
    </location>
</feature>
<dbReference type="EMBL" id="JQZV01000003">
    <property type="protein sequence ID" value="KGN93273.1"/>
    <property type="molecule type" value="Genomic_DNA"/>
</dbReference>
<accession>A0ABR4XP39</accession>
<evidence type="ECO:0000313" key="2">
    <source>
        <dbReference type="EMBL" id="KGN93273.1"/>
    </source>
</evidence>
<organism evidence="2 3">
    <name type="scientific">Porphyromonas canoris</name>
    <dbReference type="NCBI Taxonomy" id="36875"/>
    <lineage>
        <taxon>Bacteria</taxon>
        <taxon>Pseudomonadati</taxon>
        <taxon>Bacteroidota</taxon>
        <taxon>Bacteroidia</taxon>
        <taxon>Bacteroidales</taxon>
        <taxon>Porphyromonadaceae</taxon>
        <taxon>Porphyromonas</taxon>
    </lineage>
</organism>
<keyword evidence="3" id="KW-1185">Reference proteome</keyword>
<dbReference type="Pfam" id="PF16412">
    <property type="entry name" value="DUF5020"/>
    <property type="match status" value="1"/>
</dbReference>
<feature type="signal peptide" evidence="1">
    <location>
        <begin position="1"/>
        <end position="19"/>
    </location>
</feature>
<dbReference type="SUPFAM" id="SSF111364">
    <property type="entry name" value="Tsx-like channel"/>
    <property type="match status" value="1"/>
</dbReference>
<evidence type="ECO:0000256" key="1">
    <source>
        <dbReference type="SAM" id="SignalP"/>
    </source>
</evidence>
<reference evidence="2 3" key="1">
    <citation type="submission" date="2014-08" db="EMBL/GenBank/DDBJ databases">
        <title>Porphyromonas canoris strain:OH2762 Genome sequencing.</title>
        <authorList>
            <person name="Wallis C."/>
            <person name="Deusch O."/>
            <person name="O'Flynn C."/>
            <person name="Davis I."/>
            <person name="Jospin G."/>
            <person name="Darling A.E."/>
            <person name="Coil D.A."/>
            <person name="Alexiev A."/>
            <person name="Horsfall A."/>
            <person name="Kirkwood N."/>
            <person name="Harris S."/>
            <person name="Eisen J.A."/>
        </authorList>
    </citation>
    <scope>NUCLEOTIDE SEQUENCE [LARGE SCALE GENOMIC DNA]</scope>
    <source>
        <strain evidence="3">COT-108 OH2762</strain>
    </source>
</reference>
<dbReference type="InterPro" id="IPR036777">
    <property type="entry name" value="Channel_Tsx-like_sf"/>
</dbReference>
<dbReference type="Proteomes" id="UP000030101">
    <property type="component" value="Unassembled WGS sequence"/>
</dbReference>
<protein>
    <recommendedName>
        <fullName evidence="4">DUF5020 domain-containing protein</fullName>
    </recommendedName>
</protein>
<name>A0ABR4XP39_9PORP</name>
<dbReference type="RefSeq" id="WP_036788577.1">
    <property type="nucleotide sequence ID" value="NZ_JQZV01000003.1"/>
</dbReference>
<sequence length="236" mass="27027">MKKILLGVALLLGTLTAVGQNIQTHYQAGRHLYKDMEKTPSFVTTVEHFKADRWGQTFLFVDFVHTEKGISNSYFEIARELKFWKAPVALHLEYNGGVDRNFSINNAYLVGASYLWTSKDFSKNFSISTSYRYDQAIEGVQDANHGMQLTAVWGWNSWNRVFTLNGFVDVWTKKASDKSHGVVVYSEPQAWINLNQLVGFHDNFNLSLGTEVRLSYNFLNPNKFYALPTLAAKWTF</sequence>
<gene>
    <name evidence="2" type="ORF">HQ43_01055</name>
</gene>
<comment type="caution">
    <text evidence="2">The sequence shown here is derived from an EMBL/GenBank/DDBJ whole genome shotgun (WGS) entry which is preliminary data.</text>
</comment>
<dbReference type="Gene3D" id="2.40.230.20">
    <property type="entry name" value="Nucleoside-specific channel-forming protein, Tsx-like"/>
    <property type="match status" value="1"/>
</dbReference>
<evidence type="ECO:0000313" key="3">
    <source>
        <dbReference type="Proteomes" id="UP000030101"/>
    </source>
</evidence>
<keyword evidence="1" id="KW-0732">Signal</keyword>
<proteinExistence type="predicted"/>